<dbReference type="EC" id="1.8.4.11" evidence="1"/>
<evidence type="ECO:0000256" key="2">
    <source>
        <dbReference type="ARBA" id="ARBA00023002"/>
    </source>
</evidence>
<evidence type="ECO:0000256" key="3">
    <source>
        <dbReference type="ARBA" id="ARBA00047806"/>
    </source>
</evidence>
<dbReference type="InterPro" id="IPR050162">
    <property type="entry name" value="MsrA_MetSO_reductase"/>
</dbReference>
<comment type="catalytic activity">
    <reaction evidence="3">
        <text>L-methionyl-[protein] + [thioredoxin]-disulfide + H2O = L-methionyl-(S)-S-oxide-[protein] + [thioredoxin]-dithiol</text>
        <dbReference type="Rhea" id="RHEA:14217"/>
        <dbReference type="Rhea" id="RHEA-COMP:10698"/>
        <dbReference type="Rhea" id="RHEA-COMP:10700"/>
        <dbReference type="Rhea" id="RHEA-COMP:12313"/>
        <dbReference type="Rhea" id="RHEA-COMP:12315"/>
        <dbReference type="ChEBI" id="CHEBI:15377"/>
        <dbReference type="ChEBI" id="CHEBI:16044"/>
        <dbReference type="ChEBI" id="CHEBI:29950"/>
        <dbReference type="ChEBI" id="CHEBI:44120"/>
        <dbReference type="ChEBI" id="CHEBI:50058"/>
        <dbReference type="EC" id="1.8.4.11"/>
    </reaction>
</comment>
<dbReference type="GO" id="GO:0008113">
    <property type="term" value="F:peptide-methionine (S)-S-oxide reductase activity"/>
    <property type="evidence" value="ECO:0007669"/>
    <property type="project" value="UniProtKB-EC"/>
</dbReference>
<dbReference type="NCBIfam" id="TIGR00401">
    <property type="entry name" value="msrA"/>
    <property type="match status" value="1"/>
</dbReference>
<dbReference type="PANTHER" id="PTHR42799:SF2">
    <property type="entry name" value="MITOCHONDRIAL PEPTIDE METHIONINE SULFOXIDE REDUCTASE"/>
    <property type="match status" value="1"/>
</dbReference>
<keyword evidence="2" id="KW-0560">Oxidoreductase</keyword>
<comment type="catalytic activity">
    <reaction evidence="4">
        <text>[thioredoxin]-disulfide + L-methionine + H2O = L-methionine (S)-S-oxide + [thioredoxin]-dithiol</text>
        <dbReference type="Rhea" id="RHEA:19993"/>
        <dbReference type="Rhea" id="RHEA-COMP:10698"/>
        <dbReference type="Rhea" id="RHEA-COMP:10700"/>
        <dbReference type="ChEBI" id="CHEBI:15377"/>
        <dbReference type="ChEBI" id="CHEBI:29950"/>
        <dbReference type="ChEBI" id="CHEBI:50058"/>
        <dbReference type="ChEBI" id="CHEBI:57844"/>
        <dbReference type="ChEBI" id="CHEBI:58772"/>
        <dbReference type="EC" id="1.8.4.11"/>
    </reaction>
</comment>
<gene>
    <name evidence="6" type="ORF">METZ01_LOCUS116488</name>
</gene>
<dbReference type="InterPro" id="IPR002569">
    <property type="entry name" value="Met_Sox_Rdtase_MsrA_dom"/>
</dbReference>
<dbReference type="SUPFAM" id="SSF55068">
    <property type="entry name" value="Peptide methionine sulfoxide reductase"/>
    <property type="match status" value="1"/>
</dbReference>
<evidence type="ECO:0000256" key="4">
    <source>
        <dbReference type="ARBA" id="ARBA00048782"/>
    </source>
</evidence>
<dbReference type="GO" id="GO:0034599">
    <property type="term" value="P:cellular response to oxidative stress"/>
    <property type="evidence" value="ECO:0007669"/>
    <property type="project" value="TreeGrafter"/>
</dbReference>
<protein>
    <recommendedName>
        <fullName evidence="1">peptide-methionine (S)-S-oxide reductase</fullName>
        <ecNumber evidence="1">1.8.4.11</ecNumber>
    </recommendedName>
</protein>
<organism evidence="6">
    <name type="scientific">marine metagenome</name>
    <dbReference type="NCBI Taxonomy" id="408172"/>
    <lineage>
        <taxon>unclassified sequences</taxon>
        <taxon>metagenomes</taxon>
        <taxon>ecological metagenomes</taxon>
    </lineage>
</organism>
<reference evidence="6" key="1">
    <citation type="submission" date="2018-05" db="EMBL/GenBank/DDBJ databases">
        <authorList>
            <person name="Lanie J.A."/>
            <person name="Ng W.-L."/>
            <person name="Kazmierczak K.M."/>
            <person name="Andrzejewski T.M."/>
            <person name="Davidsen T.M."/>
            <person name="Wayne K.J."/>
            <person name="Tettelin H."/>
            <person name="Glass J.I."/>
            <person name="Rusch D."/>
            <person name="Podicherti R."/>
            <person name="Tsui H.-C.T."/>
            <person name="Winkler M.E."/>
        </authorList>
    </citation>
    <scope>NUCLEOTIDE SEQUENCE</scope>
</reference>
<dbReference type="InterPro" id="IPR036509">
    <property type="entry name" value="Met_Sox_Rdtase_MsrA_sf"/>
</dbReference>
<sequence>MEISEKHFVNGNNIRPPHPDGFLELRVGMGCFWGAEKMFWQLEGVHTTSVGYSGGVKNEPTYREVCSGTTGHAEVVLVVYQPELISTSEILKVFWEGHDPTQYMKQGNDVGSQYRSAIFYSDQSMLELIETTKAQYQLSLSNAGYGDIVTEVLQTQTFHYAEDYHQQYLAKNPDGYCGHGGCGVSFNLSAD</sequence>
<dbReference type="Pfam" id="PF01625">
    <property type="entry name" value="PMSR"/>
    <property type="match status" value="1"/>
</dbReference>
<evidence type="ECO:0000259" key="5">
    <source>
        <dbReference type="Pfam" id="PF01625"/>
    </source>
</evidence>
<dbReference type="EMBL" id="UINC01015034">
    <property type="protein sequence ID" value="SVA63634.1"/>
    <property type="molecule type" value="Genomic_DNA"/>
</dbReference>
<evidence type="ECO:0000256" key="1">
    <source>
        <dbReference type="ARBA" id="ARBA00012502"/>
    </source>
</evidence>
<proteinExistence type="inferred from homology"/>
<dbReference type="GO" id="GO:0005737">
    <property type="term" value="C:cytoplasm"/>
    <property type="evidence" value="ECO:0007669"/>
    <property type="project" value="TreeGrafter"/>
</dbReference>
<feature type="domain" description="Peptide methionine sulphoxide reductase MsrA" evidence="5">
    <location>
        <begin position="27"/>
        <end position="177"/>
    </location>
</feature>
<dbReference type="PANTHER" id="PTHR42799">
    <property type="entry name" value="MITOCHONDRIAL PEPTIDE METHIONINE SULFOXIDE REDUCTASE"/>
    <property type="match status" value="1"/>
</dbReference>
<accession>A0A381XFU1</accession>
<evidence type="ECO:0000313" key="6">
    <source>
        <dbReference type="EMBL" id="SVA63634.1"/>
    </source>
</evidence>
<name>A0A381XFU1_9ZZZZ</name>
<dbReference type="HAMAP" id="MF_01401">
    <property type="entry name" value="MsrA"/>
    <property type="match status" value="1"/>
</dbReference>
<dbReference type="AlphaFoldDB" id="A0A381XFU1"/>
<dbReference type="Gene3D" id="3.30.1060.10">
    <property type="entry name" value="Peptide methionine sulphoxide reductase MsrA"/>
    <property type="match status" value="1"/>
</dbReference>